<evidence type="ECO:0000256" key="6">
    <source>
        <dbReference type="ARBA" id="ARBA00022553"/>
    </source>
</evidence>
<dbReference type="PROSITE" id="PS50075">
    <property type="entry name" value="CARRIER"/>
    <property type="match status" value="3"/>
</dbReference>
<comment type="pathway">
    <text evidence="3">Antibiotic biosynthesis; bacillaene biosynthesis.</text>
</comment>
<dbReference type="InterPro" id="IPR014031">
    <property type="entry name" value="Ketoacyl_synth_C"/>
</dbReference>
<comment type="function">
    <text evidence="1">Involved in some intermediate steps for the synthesis of the antibiotic polyketide bacillaene which is involved in secondary metabolism.</text>
</comment>
<dbReference type="GO" id="GO:0006633">
    <property type="term" value="P:fatty acid biosynthetic process"/>
    <property type="evidence" value="ECO:0007669"/>
    <property type="project" value="InterPro"/>
</dbReference>
<evidence type="ECO:0000256" key="5">
    <source>
        <dbReference type="ARBA" id="ARBA00022490"/>
    </source>
</evidence>
<dbReference type="GO" id="GO:0005737">
    <property type="term" value="C:cytoplasm"/>
    <property type="evidence" value="ECO:0007669"/>
    <property type="project" value="UniProtKB-SubCell"/>
</dbReference>
<accession>A0A383REG4</accession>
<dbReference type="InterPro" id="IPR013968">
    <property type="entry name" value="PKS_KR"/>
</dbReference>
<keyword evidence="4" id="KW-0596">Phosphopantetheine</keyword>
<dbReference type="Pfam" id="PF22336">
    <property type="entry name" value="RhiE-like_linker"/>
    <property type="match status" value="1"/>
</dbReference>
<dbReference type="Pfam" id="PF00109">
    <property type="entry name" value="ketoacyl-synt"/>
    <property type="match status" value="2"/>
</dbReference>
<evidence type="ECO:0000256" key="2">
    <source>
        <dbReference type="ARBA" id="ARBA00004496"/>
    </source>
</evidence>
<dbReference type="GO" id="GO:0004315">
    <property type="term" value="F:3-oxoacyl-[acyl-carrier-protein] synthase activity"/>
    <property type="evidence" value="ECO:0007669"/>
    <property type="project" value="InterPro"/>
</dbReference>
<dbReference type="PROSITE" id="PS00012">
    <property type="entry name" value="PHOSPHOPANTETHEINE"/>
    <property type="match status" value="1"/>
</dbReference>
<dbReference type="SUPFAM" id="SSF51735">
    <property type="entry name" value="NAD(P)-binding Rossmann-fold domains"/>
    <property type="match status" value="3"/>
</dbReference>
<dbReference type="Gene3D" id="1.10.1200.10">
    <property type="entry name" value="ACP-like"/>
    <property type="match status" value="3"/>
</dbReference>
<feature type="region of interest" description="C-terminal hotdog fold" evidence="9">
    <location>
        <begin position="1533"/>
        <end position="1680"/>
    </location>
</feature>
<dbReference type="PANTHER" id="PTHR43775">
    <property type="entry name" value="FATTY ACID SYNTHASE"/>
    <property type="match status" value="1"/>
</dbReference>
<dbReference type="PROSITE" id="PS52019">
    <property type="entry name" value="PKS_MFAS_DH"/>
    <property type="match status" value="1"/>
</dbReference>
<keyword evidence="6" id="KW-0597">Phosphoprotein</keyword>
<evidence type="ECO:0000256" key="4">
    <source>
        <dbReference type="ARBA" id="ARBA00022450"/>
    </source>
</evidence>
<feature type="domain" description="Carrier" evidence="10">
    <location>
        <begin position="1167"/>
        <end position="1244"/>
    </location>
</feature>
<dbReference type="Pfam" id="PF02801">
    <property type="entry name" value="Ketoacyl-synt_C"/>
    <property type="match status" value="2"/>
</dbReference>
<dbReference type="InterPro" id="IPR054514">
    <property type="entry name" value="RhiE-like_linker"/>
</dbReference>
<dbReference type="CDD" id="cd00833">
    <property type="entry name" value="PKS"/>
    <property type="match status" value="2"/>
</dbReference>
<name>A0A383REG4_PAEAL</name>
<proteinExistence type="predicted"/>
<dbReference type="InterPro" id="IPR032821">
    <property type="entry name" value="PKS_assoc"/>
</dbReference>
<dbReference type="InterPro" id="IPR057326">
    <property type="entry name" value="KR_dom"/>
</dbReference>
<feature type="domain" description="PKS/mFAS DH" evidence="12">
    <location>
        <begin position="1402"/>
        <end position="1680"/>
    </location>
</feature>
<evidence type="ECO:0000259" key="10">
    <source>
        <dbReference type="PROSITE" id="PS50075"/>
    </source>
</evidence>
<dbReference type="SMART" id="SM00826">
    <property type="entry name" value="PKS_DH"/>
    <property type="match status" value="1"/>
</dbReference>
<dbReference type="PROSITE" id="PS00606">
    <property type="entry name" value="KS3_1"/>
    <property type="match status" value="2"/>
</dbReference>
<keyword evidence="5" id="KW-0963">Cytoplasm</keyword>
<dbReference type="InterPro" id="IPR049900">
    <property type="entry name" value="PKS_mFAS_DH"/>
</dbReference>
<dbReference type="Gene3D" id="3.40.50.720">
    <property type="entry name" value="NAD(P)-binding Rossmann-like Domain"/>
    <property type="match status" value="2"/>
</dbReference>
<dbReference type="InterPro" id="IPR049552">
    <property type="entry name" value="PKS_DH_N"/>
</dbReference>
<dbReference type="GO" id="GO:0004312">
    <property type="term" value="F:fatty acid synthase activity"/>
    <property type="evidence" value="ECO:0007669"/>
    <property type="project" value="TreeGrafter"/>
</dbReference>
<dbReference type="SMART" id="SM00825">
    <property type="entry name" value="PKS_KS"/>
    <property type="match status" value="2"/>
</dbReference>
<gene>
    <name evidence="13" type="ORF">PBLR_13665</name>
</gene>
<feature type="domain" description="Ketosynthase family 3 (KS3)" evidence="11">
    <location>
        <begin position="2315"/>
        <end position="2740"/>
    </location>
</feature>
<reference evidence="14" key="1">
    <citation type="submission" date="2018-08" db="EMBL/GenBank/DDBJ databases">
        <authorList>
            <person name="Chevrot R."/>
        </authorList>
    </citation>
    <scope>NUCLEOTIDE SEQUENCE [LARGE SCALE GENOMIC DNA]</scope>
</reference>
<dbReference type="InterPro" id="IPR006162">
    <property type="entry name" value="Ppantetheine_attach_site"/>
</dbReference>
<dbReference type="InterPro" id="IPR049551">
    <property type="entry name" value="PKS_DH_C"/>
</dbReference>
<sequence length="2823" mass="313834">MSRQYELSAIADMLKSRKITPEQGLALYKKLDLTNSEANGGIRKDSSIFLYRQYWAESRLDVEVETASPLLLIGHDSQRLRRINASIEHGEGMIDKVVSVCFGERFEELDGQGFVIARNNEADLHSLFSILENRLEILPSRIVYIAPQWDGELAEAAVASWAYEMMSLFSFVKTAIRRLPSRQIQFLYVFADTKQGAAFHQGMNGFLKSVQAEHHSFLGRTISFAASDDTMLASIIMGELACSDRNQTEIRYIEGTRWIRELREDTGQPMEVATTACPMLREKGVYVITGGAKGIGYLVARHLAKKYRAKLVLAGRSRSTEVEGSIAELQSYGSEVIYVEADVATREDAYRLIATARSKFGALHGIIHSAGSNNDSLLINKKIEASLNIFGPKIRGTIYLDEASKDESLDFFMLFSSLASIFGNRGQSDYAFANGFMDEYARWRDSLQRIGKTVSVNWPFWENGGMKLEQDTKDYLSNVLGLHSLSDQDGMLIFEWLLTQSDCQAVVLTGNRDKITTQIKGGKGQQHTRGNVAEVLRQKDDFSPSDKELQGKVNRDLTNCVHELLKTDLKRIDLDSELSSFGFDSITLTRFSNRLNGLYRLDIMPSIFFEFPTLRALSGYFISEHREHLFRYYGLSSFPSEMEAHASVAEELPVNRIEAEQVESLIPDTEEKDINTFEPIAIIGMSGMMPQSDNLDEFWEHLRDGHDLITEIPPDRWDWREYYGDPKEEGNQTYAKHGGFMREVDKFDPLFFGISPKEAELMDPQQRLFMNAVWHAIEDAGYRASDLAGSRTSLFVGAATQDYNEILKMNVPNLEPQSLTGMTHSVLANRISYLLNLRGPSQPVDTACSSSLIAIYQAVESIQHGGCVMAIAGGVNVMLTPTLHISESKAGMLSPDGRCKTFDERADGYVRGEGVAVVLLKPLRNAVSDGDHIYAVIRGSAVNHGGRGNSLTAPNPNAQAELLAEAYEKAGFAPNTVSYIEAHGTGTSLGDPVEINGLKKAFAILQKNHGQMQPTKQHCWIGSVKTNIGHLETAAGIAGIVKVLLAMKHATIPASLHMNKLNPYIRLDDGPFKIATQTIPWDPIKDDRERAIPRRAGVSSFGFGGANAHIVLEEYVSAKNRVHDNIDGQAQIILLSAKNANRLRAYAHSLGVYVDRLLEARAAACSDFTEPLLAFMAEATAQILGIRQQDISSNEQFTDLGLDPVHISRLAGMISERFELDMHVSILANCATLHESAVYLQHHYERSLQKHFTGAGRPTRFDEPSIGDIAYTLQVGREAMEERLAFVASDLSQLREALFAYASAEACHDTVYVGNSKKGNPLCDLLLEGSEGEQYLHRLIKDKKYAKLAQLWVAGVSVDWKMVHMGRESRRVSLPVYPFAAERYWIPQMKHKESPTVVTKLHPMVGENISTLNELKFSTKFSSSDFFIRDHIVNGAPMFPGVAYLELARAAGDLASGRTVYGLRNVVWAKPIIMEGRDCPVHTRLSMKFPQSGSVEFAISTENEIHAQGKLVFEPVAQSDEIIDIESINRRCTASITGRECYEAFSLIGFRYGNAMRSIQRISGNETEAFAVLSLPKELSGSFRDYVLHPALMDGALQTVEGLMNEGSESNVSTYLPFSVGAVDILHSLSETCYVHVLMKQASSASGTKKFTIIIANESGHVAVKIDDFAVRAVRDDVRSPSVVYFKRQWEKSDRCDSETAMNRLNEDVLVLAPNREFIEASKWTHYAKRVVYLLPGQSFGHIGKSIYEINPGSEADYDQLFQVLRDDGITPRKIIHLWMLNRDSDERADLLMELKKSFYSVLYVYRCLFRNRQPISTAMIYVTGNDHATGTMSPVGAATYGLLKTLSVESSKLSFKSIEIGASELQGDVLSIAMRELLYSEDAGMAIRYADSGRYVQKLQPEKEQSLVPRNIVFKHHGIYVITGGAGGIGQHISEYLAEQYQAKLVLVGRSDLSADRRRKIDRIARQYGTVVEYRKADLAQSAEVHKLIREIKSEFGQINGVIHGAGVIQDSLALMKSPEQIDSVLAPKVYGTMNLDKALADEPLDFFALFSSVSAVTGNRGQCDYAFGNAFMDHFMLRREQLRQLGQRQGRTVTINWPLWESGGMRVEEHLLRIMEEEAGLVPLPTKEGIAVLEEALASDRTQTIALFGQRRKIVAALSRSVSPRSNESENFVASPAHSEKEFERDITQICAESLKLNITDFQPEDDLSEYGVDSVTMMALLNRLEHHYGETIDPNVIAEHRSIRGIARYLTEESKNWNVMRNHETETSVVMPEPVLGLREMAVTDPRGNEGEVYRKAFQEDGSKQSCSGVQDRRIAVIGMACRFPGSDNPEQFWDNLRQGKDLVTEVPLDRWDADFYYNKNKAEPGKSYSKWGGFIRHVFDFDAEHFGIESNDALIMDPQHRIILELAEELWARAGYQGDEAANTSTGVFLGGGASSYVKISDAGLADEYYKRLVVNSIPNMMAARISDYFNLKGISQVIDTACSSSLVAIHQACQSIANGEIDMAIAGGIELLLDPSVFIAYSKAGVLSDDGKCYVFDEQAKGFVLGEGAGLILLKHYEKALEDGDPIIGVIAGSAVNNDGKTMGLTVPNMEGQKQVIQMALDNSGVRPNEIGYLEAHGTGTLLGDPIEIRAATQVFRSYTNETQFCAVGSVKSNIGHLARAAGAASIIKVLLALQHKELPPTIHCHSPHPRFKFEESPFYPNRSLQKWVENGCTRTAAISSFGFGGTNCHIIVQEAPDRERQAERSPLAVHSFNRKTYRLKTSPSRNYLVDEASNNQSIEPNTDLDAIAKVLGELEKGKLDIERATQIIESRQTMNRG</sequence>
<dbReference type="InterPro" id="IPR020841">
    <property type="entry name" value="PKS_Beta-ketoAc_synthase_dom"/>
</dbReference>
<dbReference type="SMART" id="SM00823">
    <property type="entry name" value="PKS_PP"/>
    <property type="match status" value="3"/>
</dbReference>
<dbReference type="InterPro" id="IPR050091">
    <property type="entry name" value="PKS_NRPS_Biosynth_Enz"/>
</dbReference>
<keyword evidence="8" id="KW-0677">Repeat</keyword>
<dbReference type="InterPro" id="IPR036736">
    <property type="entry name" value="ACP-like_sf"/>
</dbReference>
<dbReference type="InterPro" id="IPR014030">
    <property type="entry name" value="Ketoacyl_synth_N"/>
</dbReference>
<dbReference type="Gene3D" id="3.40.47.10">
    <property type="match status" value="2"/>
</dbReference>
<dbReference type="InterPro" id="IPR020807">
    <property type="entry name" value="PKS_DH"/>
</dbReference>
<dbReference type="GO" id="GO:0005886">
    <property type="term" value="C:plasma membrane"/>
    <property type="evidence" value="ECO:0007669"/>
    <property type="project" value="TreeGrafter"/>
</dbReference>
<feature type="active site" description="Proton donor; for dehydratase activity" evidence="9">
    <location>
        <position position="1594"/>
    </location>
</feature>
<dbReference type="Proteomes" id="UP000304148">
    <property type="component" value="Chromosome"/>
</dbReference>
<evidence type="ECO:0000313" key="14">
    <source>
        <dbReference type="Proteomes" id="UP000304148"/>
    </source>
</evidence>
<evidence type="ECO:0000256" key="7">
    <source>
        <dbReference type="ARBA" id="ARBA00022679"/>
    </source>
</evidence>
<dbReference type="Gene3D" id="3.10.129.110">
    <property type="entry name" value="Polyketide synthase dehydratase"/>
    <property type="match status" value="1"/>
</dbReference>
<comment type="subcellular location">
    <subcellularLocation>
        <location evidence="2">Cytoplasm</location>
    </subcellularLocation>
</comment>
<dbReference type="InterPro" id="IPR036291">
    <property type="entry name" value="NAD(P)-bd_dom_sf"/>
</dbReference>
<evidence type="ECO:0000259" key="11">
    <source>
        <dbReference type="PROSITE" id="PS52004"/>
    </source>
</evidence>
<feature type="domain" description="Carrier" evidence="10">
    <location>
        <begin position="548"/>
        <end position="625"/>
    </location>
</feature>
<dbReference type="InterPro" id="IPR009081">
    <property type="entry name" value="PP-bd_ACP"/>
</dbReference>
<dbReference type="FunFam" id="3.40.47.10:FF:000019">
    <property type="entry name" value="Polyketide synthase type I"/>
    <property type="match status" value="2"/>
</dbReference>
<dbReference type="Pfam" id="PF16197">
    <property type="entry name" value="KAsynt_C_assoc"/>
    <property type="match status" value="2"/>
</dbReference>
<dbReference type="SUPFAM" id="SSF53901">
    <property type="entry name" value="Thiolase-like"/>
    <property type="match status" value="2"/>
</dbReference>
<dbReference type="Pfam" id="PF21089">
    <property type="entry name" value="PKS_DH_N"/>
    <property type="match status" value="1"/>
</dbReference>
<dbReference type="EMBL" id="LS992241">
    <property type="protein sequence ID" value="SYX85243.1"/>
    <property type="molecule type" value="Genomic_DNA"/>
</dbReference>
<dbReference type="RefSeq" id="WP_138186933.1">
    <property type="nucleotide sequence ID" value="NZ_LS992241.1"/>
</dbReference>
<dbReference type="CDD" id="cd08953">
    <property type="entry name" value="KR_2_SDR_x"/>
    <property type="match status" value="2"/>
</dbReference>
<dbReference type="Pfam" id="PF00550">
    <property type="entry name" value="PP-binding"/>
    <property type="match status" value="3"/>
</dbReference>
<dbReference type="Gene3D" id="1.10.1240.100">
    <property type="match status" value="1"/>
</dbReference>
<dbReference type="GO" id="GO:0031177">
    <property type="term" value="F:phosphopantetheine binding"/>
    <property type="evidence" value="ECO:0007669"/>
    <property type="project" value="InterPro"/>
</dbReference>
<evidence type="ECO:0000313" key="13">
    <source>
        <dbReference type="EMBL" id="SYX85243.1"/>
    </source>
</evidence>
<feature type="active site" description="Proton acceptor; for dehydratase activity" evidence="9">
    <location>
        <position position="1431"/>
    </location>
</feature>
<dbReference type="InterPro" id="IPR016039">
    <property type="entry name" value="Thiolase-like"/>
</dbReference>
<dbReference type="InterPro" id="IPR018201">
    <property type="entry name" value="Ketoacyl_synth_AS"/>
</dbReference>
<feature type="domain" description="Ketosynthase family 3 (KS3)" evidence="11">
    <location>
        <begin position="677"/>
        <end position="1114"/>
    </location>
</feature>
<dbReference type="PANTHER" id="PTHR43775:SF37">
    <property type="entry name" value="SI:DKEY-61P9.11"/>
    <property type="match status" value="1"/>
</dbReference>
<dbReference type="Pfam" id="PF08659">
    <property type="entry name" value="KR"/>
    <property type="match status" value="2"/>
</dbReference>
<evidence type="ECO:0000256" key="8">
    <source>
        <dbReference type="ARBA" id="ARBA00022737"/>
    </source>
</evidence>
<evidence type="ECO:0000259" key="12">
    <source>
        <dbReference type="PROSITE" id="PS52019"/>
    </source>
</evidence>
<evidence type="ECO:0000256" key="9">
    <source>
        <dbReference type="PROSITE-ProRule" id="PRU01363"/>
    </source>
</evidence>
<evidence type="ECO:0000256" key="3">
    <source>
        <dbReference type="ARBA" id="ARBA00004789"/>
    </source>
</evidence>
<dbReference type="SUPFAM" id="SSF47336">
    <property type="entry name" value="ACP-like"/>
    <property type="match status" value="3"/>
</dbReference>
<dbReference type="SMART" id="SM00822">
    <property type="entry name" value="PKS_KR"/>
    <property type="match status" value="2"/>
</dbReference>
<dbReference type="InterPro" id="IPR020806">
    <property type="entry name" value="PKS_PP-bd"/>
</dbReference>
<dbReference type="UniPathway" id="UPA01003"/>
<evidence type="ECO:0000256" key="1">
    <source>
        <dbReference type="ARBA" id="ARBA00003299"/>
    </source>
</evidence>
<dbReference type="Pfam" id="PF21394">
    <property type="entry name" value="Beta-ketacyl_N"/>
    <property type="match status" value="2"/>
</dbReference>
<dbReference type="GO" id="GO:0071770">
    <property type="term" value="P:DIM/DIP cell wall layer assembly"/>
    <property type="evidence" value="ECO:0007669"/>
    <property type="project" value="TreeGrafter"/>
</dbReference>
<dbReference type="Pfam" id="PF14765">
    <property type="entry name" value="PS-DH"/>
    <property type="match status" value="1"/>
</dbReference>
<feature type="domain" description="Carrier" evidence="10">
    <location>
        <begin position="2180"/>
        <end position="2257"/>
    </location>
</feature>
<feature type="region of interest" description="N-terminal hotdog fold" evidence="9">
    <location>
        <begin position="1402"/>
        <end position="1518"/>
    </location>
</feature>
<dbReference type="InterPro" id="IPR042104">
    <property type="entry name" value="PKS_dehydratase_sf"/>
</dbReference>
<keyword evidence="7" id="KW-0808">Transferase</keyword>
<dbReference type="InterPro" id="IPR049490">
    <property type="entry name" value="C883_1060-like_KR_N"/>
</dbReference>
<organism evidence="13 14">
    <name type="scientific">Paenibacillus alvei</name>
    <name type="common">Bacillus alvei</name>
    <dbReference type="NCBI Taxonomy" id="44250"/>
    <lineage>
        <taxon>Bacteria</taxon>
        <taxon>Bacillati</taxon>
        <taxon>Bacillota</taxon>
        <taxon>Bacilli</taxon>
        <taxon>Bacillales</taxon>
        <taxon>Paenibacillaceae</taxon>
        <taxon>Paenibacillus</taxon>
    </lineage>
</organism>
<dbReference type="PROSITE" id="PS52004">
    <property type="entry name" value="KS3_2"/>
    <property type="match status" value="2"/>
</dbReference>
<protein>
    <submittedName>
        <fullName evidence="13">Uncharacterized protein</fullName>
    </submittedName>
</protein>